<dbReference type="EMBL" id="GGEC01066711">
    <property type="protein sequence ID" value="MBX47195.1"/>
    <property type="molecule type" value="Transcribed_RNA"/>
</dbReference>
<evidence type="ECO:0000313" key="1">
    <source>
        <dbReference type="EMBL" id="MBX47195.1"/>
    </source>
</evidence>
<name>A0A2P2NXK5_RHIMU</name>
<sequence length="21" mass="2364">MPKLLWCSLSTTKNNPLNISC</sequence>
<organism evidence="1">
    <name type="scientific">Rhizophora mucronata</name>
    <name type="common">Asiatic mangrove</name>
    <dbReference type="NCBI Taxonomy" id="61149"/>
    <lineage>
        <taxon>Eukaryota</taxon>
        <taxon>Viridiplantae</taxon>
        <taxon>Streptophyta</taxon>
        <taxon>Embryophyta</taxon>
        <taxon>Tracheophyta</taxon>
        <taxon>Spermatophyta</taxon>
        <taxon>Magnoliopsida</taxon>
        <taxon>eudicotyledons</taxon>
        <taxon>Gunneridae</taxon>
        <taxon>Pentapetalae</taxon>
        <taxon>rosids</taxon>
        <taxon>fabids</taxon>
        <taxon>Malpighiales</taxon>
        <taxon>Rhizophoraceae</taxon>
        <taxon>Rhizophora</taxon>
    </lineage>
</organism>
<proteinExistence type="predicted"/>
<reference evidence="1" key="1">
    <citation type="submission" date="2018-02" db="EMBL/GenBank/DDBJ databases">
        <title>Rhizophora mucronata_Transcriptome.</title>
        <authorList>
            <person name="Meera S.P."/>
            <person name="Sreeshan A."/>
            <person name="Augustine A."/>
        </authorList>
    </citation>
    <scope>NUCLEOTIDE SEQUENCE</scope>
    <source>
        <tissue evidence="1">Leaf</tissue>
    </source>
</reference>
<dbReference type="AlphaFoldDB" id="A0A2P2NXK5"/>
<protein>
    <submittedName>
        <fullName evidence="1">Uncharacterized protein</fullName>
    </submittedName>
</protein>
<accession>A0A2P2NXK5</accession>